<proteinExistence type="predicted"/>
<evidence type="ECO:0000313" key="1">
    <source>
        <dbReference type="EMBL" id="OTP97785.1"/>
    </source>
</evidence>
<name>A0A242NDI2_9GAMM</name>
<dbReference type="OrthoDB" id="7065204at2"/>
<dbReference type="Proteomes" id="UP000194977">
    <property type="component" value="Unassembled WGS sequence"/>
</dbReference>
<evidence type="ECO:0000313" key="4">
    <source>
        <dbReference type="Proteomes" id="UP000194977"/>
    </source>
</evidence>
<protein>
    <submittedName>
        <fullName evidence="1">Uncharacterized protein</fullName>
    </submittedName>
</protein>
<comment type="caution">
    <text evidence="1">The sequence shown here is derived from an EMBL/GenBank/DDBJ whole genome shotgun (WGS) entry which is preliminary data.</text>
</comment>
<sequence length="165" mass="18608">MIKPLSNIILKALPSNKKGIIGAQVEVDGVCYHDKLDVCDLKAAYLYNNRYLLLFVIDVDMGLYDEELYVYLLDSQTKKIVDYVIIGGKDDGLTPSIFKVGEIEILSDDTISFKFMSPNGSDGWVIKLFSKPVKSLPSALKYPFLVTCPVSLKRYFQVYPKIPIK</sequence>
<keyword evidence="3" id="KW-1185">Reference proteome</keyword>
<evidence type="ECO:0000313" key="2">
    <source>
        <dbReference type="EMBL" id="OTQ08899.1"/>
    </source>
</evidence>
<dbReference type="AlphaFoldDB" id="A0A242NDI2"/>
<accession>A0A242NDI2</accession>
<dbReference type="Proteomes" id="UP000194800">
    <property type="component" value="Unassembled WGS sequence"/>
</dbReference>
<organism evidence="1 4">
    <name type="scientific">Gilliamella apicola</name>
    <dbReference type="NCBI Taxonomy" id="1196095"/>
    <lineage>
        <taxon>Bacteria</taxon>
        <taxon>Pseudomonadati</taxon>
        <taxon>Pseudomonadota</taxon>
        <taxon>Gammaproteobacteria</taxon>
        <taxon>Orbales</taxon>
        <taxon>Orbaceae</taxon>
        <taxon>Gilliamella</taxon>
    </lineage>
</organism>
<dbReference type="EMBL" id="NART01000061">
    <property type="protein sequence ID" value="OTQ08899.1"/>
    <property type="molecule type" value="Genomic_DNA"/>
</dbReference>
<dbReference type="EMBL" id="NARP01000052">
    <property type="protein sequence ID" value="OTP97785.1"/>
    <property type="molecule type" value="Genomic_DNA"/>
</dbReference>
<reference evidence="3 4" key="1">
    <citation type="submission" date="2017-03" db="EMBL/GenBank/DDBJ databases">
        <title>Comparative genomics of honeybee gut symbionts reveal geographically distinct and subgroup specific antibiotic resistance.</title>
        <authorList>
            <person name="Ludvigsen J."/>
            <person name="Porcellato D."/>
            <person name="Labee-Lund T.M."/>
            <person name="Amdam G.V."/>
            <person name="Rudi K."/>
        </authorList>
    </citation>
    <scope>NUCLEOTIDE SEQUENCE [LARGE SCALE GENOMIC DNA]</scope>
    <source>
        <strain evidence="1 4">A-7-12</strain>
        <strain evidence="2 3">A-9-12</strain>
    </source>
</reference>
<evidence type="ECO:0000313" key="3">
    <source>
        <dbReference type="Proteomes" id="UP000194800"/>
    </source>
</evidence>
<gene>
    <name evidence="2" type="ORF">B6C91_10825</name>
    <name evidence="1" type="ORF">B6D08_13565</name>
</gene>
<dbReference type="RefSeq" id="WP_086272780.1">
    <property type="nucleotide sequence ID" value="NZ_MZNE01000119.1"/>
</dbReference>